<organism evidence="1 2">
    <name type="scientific">Chitinophaga cymbidii</name>
    <dbReference type="NCBI Taxonomy" id="1096750"/>
    <lineage>
        <taxon>Bacteria</taxon>
        <taxon>Pseudomonadati</taxon>
        <taxon>Bacteroidota</taxon>
        <taxon>Chitinophagia</taxon>
        <taxon>Chitinophagales</taxon>
        <taxon>Chitinophagaceae</taxon>
        <taxon>Chitinophaga</taxon>
    </lineage>
</organism>
<comment type="caution">
    <text evidence="1">The sequence shown here is derived from an EMBL/GenBank/DDBJ whole genome shotgun (WGS) entry which is preliminary data.</text>
</comment>
<gene>
    <name evidence="1" type="ORF">CCY01nite_40380</name>
</gene>
<dbReference type="EMBL" id="BKAU01000005">
    <property type="protein sequence ID" value="GEP97778.1"/>
    <property type="molecule type" value="Genomic_DNA"/>
</dbReference>
<dbReference type="AlphaFoldDB" id="A0A512RPZ9"/>
<dbReference type="OrthoDB" id="712355at2"/>
<accession>A0A512RPZ9</accession>
<keyword evidence="2" id="KW-1185">Reference proteome</keyword>
<evidence type="ECO:0000313" key="2">
    <source>
        <dbReference type="Proteomes" id="UP000321436"/>
    </source>
</evidence>
<dbReference type="RefSeq" id="WP_146865695.1">
    <property type="nucleotide sequence ID" value="NZ_BKAU01000005.1"/>
</dbReference>
<name>A0A512RPZ9_9BACT</name>
<sequence length="127" mass="14733">MKKIVVLKILLLTSILVYSKRYSNLLSIQPRPELAFELVMYGDPFNPLDYVPFDDWYPYVNCPGTGYICVVEVYENEIYLPTDIPIPAYWGKPKVGEGTLHDDISNALSVYIDPYFTGNLRTIWKRF</sequence>
<reference evidence="1 2" key="1">
    <citation type="submission" date="2019-07" db="EMBL/GenBank/DDBJ databases">
        <title>Whole genome shotgun sequence of Chitinophaga cymbidii NBRC 109752.</title>
        <authorList>
            <person name="Hosoyama A."/>
            <person name="Uohara A."/>
            <person name="Ohji S."/>
            <person name="Ichikawa N."/>
        </authorList>
    </citation>
    <scope>NUCLEOTIDE SEQUENCE [LARGE SCALE GENOMIC DNA]</scope>
    <source>
        <strain evidence="1 2">NBRC 109752</strain>
    </source>
</reference>
<dbReference type="Proteomes" id="UP000321436">
    <property type="component" value="Unassembled WGS sequence"/>
</dbReference>
<proteinExistence type="predicted"/>
<evidence type="ECO:0000313" key="1">
    <source>
        <dbReference type="EMBL" id="GEP97778.1"/>
    </source>
</evidence>
<protein>
    <submittedName>
        <fullName evidence="1">Uncharacterized protein</fullName>
    </submittedName>
</protein>